<dbReference type="InterPro" id="IPR006115">
    <property type="entry name" value="6PGDH_NADP-bd"/>
</dbReference>
<evidence type="ECO:0000259" key="5">
    <source>
        <dbReference type="Pfam" id="PF03446"/>
    </source>
</evidence>
<dbReference type="GO" id="GO:0016491">
    <property type="term" value="F:oxidoreductase activity"/>
    <property type="evidence" value="ECO:0007669"/>
    <property type="project" value="UniProtKB-KW"/>
</dbReference>
<evidence type="ECO:0000259" key="6">
    <source>
        <dbReference type="Pfam" id="PF14833"/>
    </source>
</evidence>
<name>A0A7I7U4D3_MYCPF</name>
<dbReference type="Gene3D" id="1.10.1040.10">
    <property type="entry name" value="N-(1-d-carboxylethyl)-l-norvaline Dehydrogenase, domain 2"/>
    <property type="match status" value="1"/>
</dbReference>
<feature type="domain" description="3-hydroxyisobutyrate dehydrogenase-like NAD-binding" evidence="6">
    <location>
        <begin position="195"/>
        <end position="283"/>
    </location>
</feature>
<gene>
    <name evidence="7" type="ORF">MPRF_31430</name>
</gene>
<dbReference type="PANTHER" id="PTHR43060:SF15">
    <property type="entry name" value="3-HYDROXYISOBUTYRATE DEHYDROGENASE-LIKE 1, MITOCHONDRIAL-RELATED"/>
    <property type="match status" value="1"/>
</dbReference>
<feature type="domain" description="6-phosphogluconate dehydrogenase NADP-binding" evidence="5">
    <location>
        <begin position="36"/>
        <end position="192"/>
    </location>
</feature>
<dbReference type="Pfam" id="PF14833">
    <property type="entry name" value="NAD_binding_11"/>
    <property type="match status" value="1"/>
</dbReference>
<comment type="similarity">
    <text evidence="1">Belongs to the HIBADH-related family.</text>
</comment>
<reference evidence="7 8" key="1">
    <citation type="journal article" date="2019" name="Emerg. Microbes Infect.">
        <title>Comprehensive subspecies identification of 175 nontuberculous mycobacteria species based on 7547 genomic profiles.</title>
        <authorList>
            <person name="Matsumoto Y."/>
            <person name="Kinjo T."/>
            <person name="Motooka D."/>
            <person name="Nabeya D."/>
            <person name="Jung N."/>
            <person name="Uechi K."/>
            <person name="Horii T."/>
            <person name="Iida T."/>
            <person name="Fujita J."/>
            <person name="Nakamura S."/>
        </authorList>
    </citation>
    <scope>NUCLEOTIDE SEQUENCE [LARGE SCALE GENOMIC DNA]</scope>
    <source>
        <strain evidence="7 8">JCM 6367</strain>
    </source>
</reference>
<evidence type="ECO:0000256" key="4">
    <source>
        <dbReference type="PIRSR" id="PIRSR000103-1"/>
    </source>
</evidence>
<evidence type="ECO:0000256" key="3">
    <source>
        <dbReference type="ARBA" id="ARBA00023027"/>
    </source>
</evidence>
<dbReference type="AlphaFoldDB" id="A0A7I7U4D3"/>
<dbReference type="InterPro" id="IPR008927">
    <property type="entry name" value="6-PGluconate_DH-like_C_sf"/>
</dbReference>
<evidence type="ECO:0000256" key="1">
    <source>
        <dbReference type="ARBA" id="ARBA00009080"/>
    </source>
</evidence>
<dbReference type="InterPro" id="IPR015815">
    <property type="entry name" value="HIBADH-related"/>
</dbReference>
<dbReference type="PIRSF" id="PIRSF000103">
    <property type="entry name" value="HIBADH"/>
    <property type="match status" value="1"/>
</dbReference>
<organism evidence="7 8">
    <name type="scientific">Mycolicibacterium parafortuitum</name>
    <name type="common">Mycobacterium parafortuitum</name>
    <dbReference type="NCBI Taxonomy" id="39692"/>
    <lineage>
        <taxon>Bacteria</taxon>
        <taxon>Bacillati</taxon>
        <taxon>Actinomycetota</taxon>
        <taxon>Actinomycetes</taxon>
        <taxon>Mycobacteriales</taxon>
        <taxon>Mycobacteriaceae</taxon>
        <taxon>Mycolicibacterium</taxon>
    </lineage>
</organism>
<dbReference type="Proteomes" id="UP000466554">
    <property type="component" value="Chromosome"/>
</dbReference>
<evidence type="ECO:0000313" key="7">
    <source>
        <dbReference type="EMBL" id="BBY76244.1"/>
    </source>
</evidence>
<dbReference type="Gene3D" id="3.40.50.720">
    <property type="entry name" value="NAD(P)-binding Rossmann-like Domain"/>
    <property type="match status" value="1"/>
</dbReference>
<proteinExistence type="inferred from homology"/>
<keyword evidence="2" id="KW-0560">Oxidoreductase</keyword>
<sequence>MRRWKQWTTADERLREEHQARDERVREEQRVQPVTTVGFVGAGRMGAPMVTRLVEAGHDVAVLGRSSDKRSAAEQLGARPVAEVSAVADGADVVVVCVFTDDQVRQVCLDDGLLDAMSPGSTLVVHTTGSPRTVELLAQRAPGIAVVDAPVSGGPHDIAAGQITLFVGGPESVFERIRPVLACYGDPILHTGGLGSGQWVKLLNNTLLTAQLGLLREAAAFGARVGVDEAGLIAAVRRGSGASRAADLIGTRGPGSVQQFVESIGEFLGKDVAVIRAVAEETGNDLGVLDTLIDRALPTPAT</sequence>
<accession>A0A7I7U4D3</accession>
<dbReference type="GO" id="GO:0051287">
    <property type="term" value="F:NAD binding"/>
    <property type="evidence" value="ECO:0007669"/>
    <property type="project" value="InterPro"/>
</dbReference>
<dbReference type="InterPro" id="IPR029154">
    <property type="entry name" value="HIBADH-like_NADP-bd"/>
</dbReference>
<keyword evidence="3" id="KW-0520">NAD</keyword>
<dbReference type="InterPro" id="IPR036291">
    <property type="entry name" value="NAD(P)-bd_dom_sf"/>
</dbReference>
<dbReference type="GO" id="GO:0050661">
    <property type="term" value="F:NADP binding"/>
    <property type="evidence" value="ECO:0007669"/>
    <property type="project" value="InterPro"/>
</dbReference>
<dbReference type="InterPro" id="IPR013328">
    <property type="entry name" value="6PGD_dom2"/>
</dbReference>
<dbReference type="Pfam" id="PF03446">
    <property type="entry name" value="NAD_binding_2"/>
    <property type="match status" value="1"/>
</dbReference>
<evidence type="ECO:0000256" key="2">
    <source>
        <dbReference type="ARBA" id="ARBA00023002"/>
    </source>
</evidence>
<dbReference type="SUPFAM" id="SSF51735">
    <property type="entry name" value="NAD(P)-binding Rossmann-fold domains"/>
    <property type="match status" value="1"/>
</dbReference>
<dbReference type="EMBL" id="AP022598">
    <property type="protein sequence ID" value="BBY76244.1"/>
    <property type="molecule type" value="Genomic_DNA"/>
</dbReference>
<feature type="active site" evidence="4">
    <location>
        <position position="201"/>
    </location>
</feature>
<protein>
    <submittedName>
        <fullName evidence="7">6-phosphogluconate dehydrogenase</fullName>
    </submittedName>
</protein>
<evidence type="ECO:0000313" key="8">
    <source>
        <dbReference type="Proteomes" id="UP000466554"/>
    </source>
</evidence>
<dbReference type="PANTHER" id="PTHR43060">
    <property type="entry name" value="3-HYDROXYISOBUTYRATE DEHYDROGENASE-LIKE 1, MITOCHONDRIAL-RELATED"/>
    <property type="match status" value="1"/>
</dbReference>
<dbReference type="SUPFAM" id="SSF48179">
    <property type="entry name" value="6-phosphogluconate dehydrogenase C-terminal domain-like"/>
    <property type="match status" value="1"/>
</dbReference>